<dbReference type="OrthoDB" id="9792162at2"/>
<dbReference type="SUPFAM" id="SSF50129">
    <property type="entry name" value="GroES-like"/>
    <property type="match status" value="1"/>
</dbReference>
<accession>A0A6N7KTK5</accession>
<gene>
    <name evidence="3" type="ORF">F7Q99_21530</name>
</gene>
<dbReference type="AlphaFoldDB" id="A0A6N7KTK5"/>
<dbReference type="Pfam" id="PF08240">
    <property type="entry name" value="ADH_N"/>
    <property type="match status" value="1"/>
</dbReference>
<feature type="domain" description="Enoyl reductase (ER)" evidence="2">
    <location>
        <begin position="10"/>
        <end position="334"/>
    </location>
</feature>
<dbReference type="InterPro" id="IPR013154">
    <property type="entry name" value="ADH-like_N"/>
</dbReference>
<dbReference type="Pfam" id="PF00107">
    <property type="entry name" value="ADH_zinc_N"/>
    <property type="match status" value="1"/>
</dbReference>
<dbReference type="PANTHER" id="PTHR44154">
    <property type="entry name" value="QUINONE OXIDOREDUCTASE"/>
    <property type="match status" value="1"/>
</dbReference>
<organism evidence="3 4">
    <name type="scientific">Streptomyces kaniharaensis</name>
    <dbReference type="NCBI Taxonomy" id="212423"/>
    <lineage>
        <taxon>Bacteria</taxon>
        <taxon>Bacillati</taxon>
        <taxon>Actinomycetota</taxon>
        <taxon>Actinomycetes</taxon>
        <taxon>Kitasatosporales</taxon>
        <taxon>Streptomycetaceae</taxon>
        <taxon>Streptomyces</taxon>
    </lineage>
</organism>
<dbReference type="PANTHER" id="PTHR44154:SF1">
    <property type="entry name" value="QUINONE OXIDOREDUCTASE"/>
    <property type="match status" value="1"/>
</dbReference>
<dbReference type="RefSeq" id="WP_153463830.1">
    <property type="nucleotide sequence ID" value="NZ_WBOF01000001.1"/>
</dbReference>
<keyword evidence="1" id="KW-0521">NADP</keyword>
<keyword evidence="4" id="KW-1185">Reference proteome</keyword>
<dbReference type="InterPro" id="IPR036291">
    <property type="entry name" value="NAD(P)-bd_dom_sf"/>
</dbReference>
<name>A0A6N7KTK5_9ACTN</name>
<reference evidence="3 4" key="1">
    <citation type="submission" date="2019-09" db="EMBL/GenBank/DDBJ databases">
        <title>Genome Sequences of Streptomyces kaniharaensis ATCC 21070.</title>
        <authorList>
            <person name="Zhu W."/>
            <person name="De Crecy-Lagard V."/>
            <person name="Richards N.G."/>
        </authorList>
    </citation>
    <scope>NUCLEOTIDE SEQUENCE [LARGE SCALE GENOMIC DNA]</scope>
    <source>
        <strain evidence="3 4">SF-557</strain>
    </source>
</reference>
<dbReference type="EMBL" id="WBOF01000001">
    <property type="protein sequence ID" value="MQS14771.1"/>
    <property type="molecule type" value="Genomic_DNA"/>
</dbReference>
<evidence type="ECO:0000259" key="2">
    <source>
        <dbReference type="SMART" id="SM00829"/>
    </source>
</evidence>
<evidence type="ECO:0000256" key="1">
    <source>
        <dbReference type="ARBA" id="ARBA00022857"/>
    </source>
</evidence>
<dbReference type="SUPFAM" id="SSF51735">
    <property type="entry name" value="NAD(P)-binding Rossmann-fold domains"/>
    <property type="match status" value="1"/>
</dbReference>
<comment type="caution">
    <text evidence="3">The sequence shown here is derived from an EMBL/GenBank/DDBJ whole genome shotgun (WGS) entry which is preliminary data.</text>
</comment>
<evidence type="ECO:0000313" key="3">
    <source>
        <dbReference type="EMBL" id="MQS14771.1"/>
    </source>
</evidence>
<protein>
    <submittedName>
        <fullName evidence="3">Zinc-binding dehydrogenase</fullName>
    </submittedName>
</protein>
<evidence type="ECO:0000313" key="4">
    <source>
        <dbReference type="Proteomes" id="UP000450000"/>
    </source>
</evidence>
<dbReference type="InterPro" id="IPR051603">
    <property type="entry name" value="Zinc-ADH_QOR/CCCR"/>
</dbReference>
<dbReference type="GO" id="GO:0016491">
    <property type="term" value="F:oxidoreductase activity"/>
    <property type="evidence" value="ECO:0007669"/>
    <property type="project" value="InterPro"/>
</dbReference>
<sequence length="338" mass="36112">MRAAVVVRPGGPEVIELRDVPQGPLAPGMARVQIERSSVNAADLWTRHPGIVSSYPHIPGSDGCGVLVELRGESTIETGSKVVINPALQLPTGERSWSDPYRDIVDILGYNCAGTCAEYCDVPIGNIFPAPSHLTIEESAAIPLTYLTAWRMLARRGMVERGEYVLIWGGSGGLGTAAIVLANYLGANVLATAGSDHDAEQVAGLKPKGIIRYDLGEVAKQVIDLIGRKVDLVFDSVAGPTWSATLQSLRPGGRVVLAGTTAGDVVTFDLSDFFYNQWALCGCRMGDERDFENMLKAVTEGHLKPVVGKVYPLSQISEAHQAMEDGGIVGKIVVNNFE</sequence>
<dbReference type="Proteomes" id="UP000450000">
    <property type="component" value="Unassembled WGS sequence"/>
</dbReference>
<dbReference type="InterPro" id="IPR011032">
    <property type="entry name" value="GroES-like_sf"/>
</dbReference>
<dbReference type="Gene3D" id="3.90.180.10">
    <property type="entry name" value="Medium-chain alcohol dehydrogenases, catalytic domain"/>
    <property type="match status" value="1"/>
</dbReference>
<proteinExistence type="predicted"/>
<dbReference type="InterPro" id="IPR020843">
    <property type="entry name" value="ER"/>
</dbReference>
<dbReference type="InterPro" id="IPR013149">
    <property type="entry name" value="ADH-like_C"/>
</dbReference>
<dbReference type="SMART" id="SM00829">
    <property type="entry name" value="PKS_ER"/>
    <property type="match status" value="1"/>
</dbReference>